<protein>
    <submittedName>
        <fullName evidence="2">Uncharacterized protein</fullName>
    </submittedName>
</protein>
<dbReference type="STRING" id="92696.A0A4R0RG57"/>
<comment type="caution">
    <text evidence="2">The sequence shown here is derived from an EMBL/GenBank/DDBJ whole genome shotgun (WGS) entry which is preliminary data.</text>
</comment>
<reference evidence="2 3" key="1">
    <citation type="submission" date="2018-11" db="EMBL/GenBank/DDBJ databases">
        <title>Genome assembly of Steccherinum ochraceum LE-BIN_3174, the white-rot fungus of the Steccherinaceae family (The Residual Polyporoid clade, Polyporales, Basidiomycota).</title>
        <authorList>
            <person name="Fedorova T.V."/>
            <person name="Glazunova O.A."/>
            <person name="Landesman E.O."/>
            <person name="Moiseenko K.V."/>
            <person name="Psurtseva N.V."/>
            <person name="Savinova O.S."/>
            <person name="Shakhova N.V."/>
            <person name="Tyazhelova T.V."/>
            <person name="Vasina D.V."/>
        </authorList>
    </citation>
    <scope>NUCLEOTIDE SEQUENCE [LARGE SCALE GENOMIC DNA]</scope>
    <source>
        <strain evidence="2 3">LE-BIN_3174</strain>
    </source>
</reference>
<dbReference type="OrthoDB" id="2800623at2759"/>
<feature type="region of interest" description="Disordered" evidence="1">
    <location>
        <begin position="1"/>
        <end position="196"/>
    </location>
</feature>
<evidence type="ECO:0000256" key="1">
    <source>
        <dbReference type="SAM" id="MobiDB-lite"/>
    </source>
</evidence>
<proteinExistence type="predicted"/>
<accession>A0A4R0RG57</accession>
<evidence type="ECO:0000313" key="3">
    <source>
        <dbReference type="Proteomes" id="UP000292702"/>
    </source>
</evidence>
<evidence type="ECO:0000313" key="2">
    <source>
        <dbReference type="EMBL" id="TCD67221.1"/>
    </source>
</evidence>
<name>A0A4R0RG57_9APHY</name>
<sequence length="459" mass="49933">MEDPRPAKRPRLEKRTTSTVVAPAFHSAFDVPQEKSKPRAPPKFDFSVAPASASASKPKARSLKILRPPPLPSAQPRTPTKAQRPVRDAALRSDLSSTSASSSTPHRGIAIDSPKRRVLSIPVAPLTQSPAKAGTSKPTPKRTFASLRPPVPVASPVKRHAPPPPPAPLPSGSTTPMKPMKPPSLSATTDGKSKPRNAISETNLAKRMNPLNDDGGTALLELSLMDKTKDQEVMWVNREEKELWRGLIVSPEKAGKGKRKGEGKYVSGGLASNAARVFSNSRNDLDLWYMDISRSLEDTSTSKQLKAKPILPKPSLRLQILTTLYTSPPPPNHASSSSSHPLIVLTRCVVLSSTHAKYKPKPRRFIPFGTPQPVVDDRPRILVLFRVDDPLSDKGILSRSVNEGAEMWVWQPWMDVAVREGDAFGSAEAMGLPDGVDVVDNEVLFCTRFCVAVKEAEES</sequence>
<organism evidence="2 3">
    <name type="scientific">Steccherinum ochraceum</name>
    <dbReference type="NCBI Taxonomy" id="92696"/>
    <lineage>
        <taxon>Eukaryota</taxon>
        <taxon>Fungi</taxon>
        <taxon>Dikarya</taxon>
        <taxon>Basidiomycota</taxon>
        <taxon>Agaricomycotina</taxon>
        <taxon>Agaricomycetes</taxon>
        <taxon>Polyporales</taxon>
        <taxon>Steccherinaceae</taxon>
        <taxon>Steccherinum</taxon>
    </lineage>
</organism>
<dbReference type="Proteomes" id="UP000292702">
    <property type="component" value="Unassembled WGS sequence"/>
</dbReference>
<dbReference type="EMBL" id="RWJN01000105">
    <property type="protein sequence ID" value="TCD67221.1"/>
    <property type="molecule type" value="Genomic_DNA"/>
</dbReference>
<gene>
    <name evidence="2" type="ORF">EIP91_000350</name>
</gene>
<feature type="compositionally biased region" description="Low complexity" evidence="1">
    <location>
        <begin position="47"/>
        <end position="57"/>
    </location>
</feature>
<feature type="compositionally biased region" description="Low complexity" evidence="1">
    <location>
        <begin position="92"/>
        <end position="104"/>
    </location>
</feature>
<dbReference type="AlphaFoldDB" id="A0A4R0RG57"/>
<keyword evidence="3" id="KW-1185">Reference proteome</keyword>